<feature type="domain" description="Malectin-like" evidence="2">
    <location>
        <begin position="16"/>
        <end position="335"/>
    </location>
</feature>
<organism evidence="3 4">
    <name type="scientific">Phoenix dactylifera</name>
    <name type="common">Date palm</name>
    <dbReference type="NCBI Taxonomy" id="42345"/>
    <lineage>
        <taxon>Eukaryota</taxon>
        <taxon>Viridiplantae</taxon>
        <taxon>Streptophyta</taxon>
        <taxon>Embryophyta</taxon>
        <taxon>Tracheophyta</taxon>
        <taxon>Spermatophyta</taxon>
        <taxon>Magnoliopsida</taxon>
        <taxon>Liliopsida</taxon>
        <taxon>Arecaceae</taxon>
        <taxon>Coryphoideae</taxon>
        <taxon>Phoeniceae</taxon>
        <taxon>Phoenix</taxon>
    </lineage>
</organism>
<dbReference type="Proteomes" id="UP000228380">
    <property type="component" value="Chromosome 13"/>
</dbReference>
<dbReference type="InterPro" id="IPR024788">
    <property type="entry name" value="Malectin-like_Carb-bd_dom"/>
</dbReference>
<protein>
    <submittedName>
        <fullName evidence="4">Uncharacterized protein At1g24485-like</fullName>
    </submittedName>
</protein>
<evidence type="ECO:0000256" key="1">
    <source>
        <dbReference type="ARBA" id="ARBA00004167"/>
    </source>
</evidence>
<dbReference type="GeneID" id="103721915"/>
<name>A0A8B7D0A5_PHODC</name>
<dbReference type="PANTHER" id="PTHR45631">
    <property type="entry name" value="OS07G0107800 PROTEIN-RELATED"/>
    <property type="match status" value="1"/>
</dbReference>
<dbReference type="PANTHER" id="PTHR45631:SF44">
    <property type="entry name" value="CARBOHYDRATE-BINDING PROTEIN OF THE ER PROTEIN"/>
    <property type="match status" value="1"/>
</dbReference>
<proteinExistence type="predicted"/>
<dbReference type="Pfam" id="PF12819">
    <property type="entry name" value="Malectin_like"/>
    <property type="match status" value="1"/>
</dbReference>
<reference evidence="3" key="1">
    <citation type="journal article" date="2019" name="Nat. Commun.">
        <title>Genome-wide association mapping of date palm fruit traits.</title>
        <authorList>
            <person name="Hazzouri K.M."/>
            <person name="Gros-Balthazard M."/>
            <person name="Flowers J.M."/>
            <person name="Copetti D."/>
            <person name="Lemansour A."/>
            <person name="Lebrun M."/>
            <person name="Masmoudi K."/>
            <person name="Ferrand S."/>
            <person name="Dhar M.I."/>
            <person name="Fresquez Z.A."/>
            <person name="Rosas U."/>
            <person name="Zhang J."/>
            <person name="Talag J."/>
            <person name="Lee S."/>
            <person name="Kudrna D."/>
            <person name="Powell R.F."/>
            <person name="Leitch I.J."/>
            <person name="Krueger R.R."/>
            <person name="Wing R.A."/>
            <person name="Amiri K.M.A."/>
            <person name="Purugganan M.D."/>
        </authorList>
    </citation>
    <scope>NUCLEOTIDE SEQUENCE [LARGE SCALE GENOMIC DNA]</scope>
    <source>
        <strain evidence="3">cv. Khalas</strain>
    </source>
</reference>
<accession>A0A8B7D0A5</accession>
<dbReference type="KEGG" id="pda:103721915"/>
<dbReference type="AlphaFoldDB" id="A0A8B7D0A5"/>
<comment type="subcellular location">
    <subcellularLocation>
        <location evidence="1">Membrane</location>
        <topology evidence="1">Single-pass membrane protein</topology>
    </subcellularLocation>
</comment>
<dbReference type="RefSeq" id="XP_008810524.2">
    <property type="nucleotide sequence ID" value="XM_008812302.2"/>
</dbReference>
<gene>
    <name evidence="4" type="primary">LOC103721915</name>
</gene>
<keyword evidence="3" id="KW-1185">Reference proteome</keyword>
<dbReference type="GO" id="GO:0016020">
    <property type="term" value="C:membrane"/>
    <property type="evidence" value="ECO:0007669"/>
    <property type="project" value="UniProtKB-SubCell"/>
</dbReference>
<dbReference type="OrthoDB" id="785492at2759"/>
<reference evidence="4" key="2">
    <citation type="submission" date="2025-08" db="UniProtKB">
        <authorList>
            <consortium name="RefSeq"/>
        </authorList>
    </citation>
    <scope>IDENTIFICATION</scope>
    <source>
        <tissue evidence="4">Young leaves</tissue>
    </source>
</reference>
<sequence>MHEAFDFPNTSQWSNIDCGASAWSLDSSLLRWETDDSYVTTGQKMLVSQSKEPRAMNTLRFFPQGDESCYLLPGQGESRVLLRAGFYYGNYDGISKPPSFDLQFDGHQWATVATSLDEDPIYHEVVYRHKEGNISVCLVRRGDDGGVPFISSLEIMPFPADVYKELDGNMHTAFYLRSRTDFGAIADIRHDGLDEKYNRIWKAKGMPNYPNASCLPPKAPTADNDPPLSVINTAITASNSSDSLVLLIELPPTNETAYIILYFMELVLFPDPINGRKFAIYINGQESNHNIQLKDNSCQVVSFYTNEFSGPANLTLSPLEGSILPPIINAMEVFTTINLDQESGAPSGNHFNPFIMSKSQPSSMLLVPVIFVLGVVASFL</sequence>
<evidence type="ECO:0000313" key="4">
    <source>
        <dbReference type="RefSeq" id="XP_008810524.2"/>
    </source>
</evidence>
<evidence type="ECO:0000259" key="2">
    <source>
        <dbReference type="Pfam" id="PF12819"/>
    </source>
</evidence>
<evidence type="ECO:0000313" key="3">
    <source>
        <dbReference type="Proteomes" id="UP000228380"/>
    </source>
</evidence>